<protein>
    <submittedName>
        <fullName evidence="1">Uncharacterized protein</fullName>
    </submittedName>
</protein>
<name>X6LKN2_RETFI</name>
<keyword evidence="2" id="KW-1185">Reference proteome</keyword>
<gene>
    <name evidence="1" type="ORF">RFI_35249</name>
</gene>
<evidence type="ECO:0000313" key="1">
    <source>
        <dbReference type="EMBL" id="ETO02189.1"/>
    </source>
</evidence>
<dbReference type="AlphaFoldDB" id="X6LKN2"/>
<sequence>MTTKKSKVSRELHIAWLGNSFPVTYHFSNSWKHVFKRITTSEQKEDNMAVVTAIEYAAFPMYETDKEVKSNGIEMEEYKVQLWEITEMGYEALTQRMFSEQEKFDFMMIGIECPANATEMEICVEGIIQKLLQIAVCMYDTMTGANRLEEYLSDIQQLFDQKILIVINLEEKDHLDQAHVLRELNVKLQAKLGQFNDNETFKSDGKVIFKLSCIMFLNYEFTYTWLNFLSTTDNGYWQYCLLKNMVDRLKQFCSNIDTLITLCCVCKLLAENGATDKYLKLYYTMLPDQSEFDELKVQLDCLDS</sequence>
<evidence type="ECO:0000313" key="2">
    <source>
        <dbReference type="Proteomes" id="UP000023152"/>
    </source>
</evidence>
<feature type="non-terminal residue" evidence="1">
    <location>
        <position position="304"/>
    </location>
</feature>
<proteinExistence type="predicted"/>
<accession>X6LKN2</accession>
<dbReference type="Proteomes" id="UP000023152">
    <property type="component" value="Unassembled WGS sequence"/>
</dbReference>
<comment type="caution">
    <text evidence="1">The sequence shown here is derived from an EMBL/GenBank/DDBJ whole genome shotgun (WGS) entry which is preliminary data.</text>
</comment>
<dbReference type="EMBL" id="ASPP01036474">
    <property type="protein sequence ID" value="ETO02189.1"/>
    <property type="molecule type" value="Genomic_DNA"/>
</dbReference>
<reference evidence="1 2" key="1">
    <citation type="journal article" date="2013" name="Curr. Biol.">
        <title>The Genome of the Foraminiferan Reticulomyxa filosa.</title>
        <authorList>
            <person name="Glockner G."/>
            <person name="Hulsmann N."/>
            <person name="Schleicher M."/>
            <person name="Noegel A.A."/>
            <person name="Eichinger L."/>
            <person name="Gallinger C."/>
            <person name="Pawlowski J."/>
            <person name="Sierra R."/>
            <person name="Euteneuer U."/>
            <person name="Pillet L."/>
            <person name="Moustafa A."/>
            <person name="Platzer M."/>
            <person name="Groth M."/>
            <person name="Szafranski K."/>
            <person name="Schliwa M."/>
        </authorList>
    </citation>
    <scope>NUCLEOTIDE SEQUENCE [LARGE SCALE GENOMIC DNA]</scope>
</reference>
<organism evidence="1 2">
    <name type="scientific">Reticulomyxa filosa</name>
    <dbReference type="NCBI Taxonomy" id="46433"/>
    <lineage>
        <taxon>Eukaryota</taxon>
        <taxon>Sar</taxon>
        <taxon>Rhizaria</taxon>
        <taxon>Retaria</taxon>
        <taxon>Foraminifera</taxon>
        <taxon>Monothalamids</taxon>
        <taxon>Reticulomyxidae</taxon>
        <taxon>Reticulomyxa</taxon>
    </lineage>
</organism>